<comment type="similarity">
    <text evidence="4">Belongs to the FlgA family.</text>
</comment>
<comment type="subcellular location">
    <subcellularLocation>
        <location evidence="1 4">Periplasm</location>
    </subcellularLocation>
</comment>
<dbReference type="InterPro" id="IPR017585">
    <property type="entry name" value="SAF_FlgA"/>
</dbReference>
<dbReference type="PATRIC" id="fig|1458307.3.peg.3311"/>
<keyword evidence="2 4" id="KW-0732">Signal</keyword>
<evidence type="ECO:0000313" key="6">
    <source>
        <dbReference type="Proteomes" id="UP000067444"/>
    </source>
</evidence>
<reference evidence="5 6" key="1">
    <citation type="journal article" date="2015" name="Genome Announc.">
        <title>Closed Genome Sequence of Octadecabacter temperatus SB1, the First Mesophilic Species of the Genus Octadecabacter.</title>
        <authorList>
            <person name="Voget S."/>
            <person name="Billerbeck S."/>
            <person name="Simon M."/>
            <person name="Daniel R."/>
        </authorList>
    </citation>
    <scope>NUCLEOTIDE SEQUENCE [LARGE SCALE GENOMIC DNA]</scope>
    <source>
        <strain evidence="5 6">SB1</strain>
    </source>
</reference>
<accession>A0A0K0YA54</accession>
<feature type="chain" id="PRO_5041745607" description="Flagella basal body P-ring formation protein FlgA" evidence="4">
    <location>
        <begin position="18"/>
        <end position="138"/>
    </location>
</feature>
<dbReference type="SMART" id="SM00858">
    <property type="entry name" value="SAF"/>
    <property type="match status" value="1"/>
</dbReference>
<dbReference type="Pfam" id="PF13144">
    <property type="entry name" value="ChapFlgA"/>
    <property type="match status" value="1"/>
</dbReference>
<proteinExistence type="inferred from homology"/>
<dbReference type="InterPro" id="IPR039246">
    <property type="entry name" value="Flagellar_FlgA"/>
</dbReference>
<dbReference type="InterPro" id="IPR013974">
    <property type="entry name" value="SAF"/>
</dbReference>
<protein>
    <recommendedName>
        <fullName evidence="4">Flagella basal body P-ring formation protein FlgA</fullName>
    </recommendedName>
</protein>
<evidence type="ECO:0000256" key="2">
    <source>
        <dbReference type="ARBA" id="ARBA00022729"/>
    </source>
</evidence>
<dbReference type="STRING" id="1458307.OSB_32880"/>
<sequence length="138" mass="14581">MIRFIAFFVVLAAPVTADTIVATRTIPARSIIGVDDVLLREVDVAGALSAPDLAIGQEARVALYAGRPIRAGDIGPPAVIERNQIITLVYQRNGVVISTEGRALDRAGPGDVIRVMNLTSRTTVSAQIDATGTAFVNR</sequence>
<evidence type="ECO:0000256" key="3">
    <source>
        <dbReference type="ARBA" id="ARBA00022764"/>
    </source>
</evidence>
<evidence type="ECO:0000256" key="4">
    <source>
        <dbReference type="RuleBase" id="RU362063"/>
    </source>
</evidence>
<keyword evidence="4" id="KW-1005">Bacterial flagellum biogenesis</keyword>
<dbReference type="CDD" id="cd11614">
    <property type="entry name" value="SAF_CpaB_FlgA_like"/>
    <property type="match status" value="1"/>
</dbReference>
<dbReference type="AlphaFoldDB" id="A0A0K0YA54"/>
<gene>
    <name evidence="5" type="ORF">OSB_32880</name>
</gene>
<feature type="signal peptide" evidence="4">
    <location>
        <begin position="1"/>
        <end position="17"/>
    </location>
</feature>
<comment type="function">
    <text evidence="4">Involved in the assembly process of the P-ring formation. It may associate with FlgF on the rod constituting a structure essential for the P-ring assembly or may act as a modulator protein for the P-ring assembly.</text>
</comment>
<dbReference type="GO" id="GO:0044780">
    <property type="term" value="P:bacterial-type flagellum assembly"/>
    <property type="evidence" value="ECO:0007669"/>
    <property type="project" value="InterPro"/>
</dbReference>
<keyword evidence="6" id="KW-1185">Reference proteome</keyword>
<dbReference type="OrthoDB" id="7619725at2"/>
<dbReference type="PANTHER" id="PTHR36307:SF1">
    <property type="entry name" value="FLAGELLA BASAL BODY P-RING FORMATION PROTEIN FLGA"/>
    <property type="match status" value="1"/>
</dbReference>
<dbReference type="EMBL" id="CP012160">
    <property type="protein sequence ID" value="AKS47801.1"/>
    <property type="molecule type" value="Genomic_DNA"/>
</dbReference>
<evidence type="ECO:0000313" key="5">
    <source>
        <dbReference type="EMBL" id="AKS47801.1"/>
    </source>
</evidence>
<dbReference type="KEGG" id="otm:OSB_32880"/>
<evidence type="ECO:0000256" key="1">
    <source>
        <dbReference type="ARBA" id="ARBA00004418"/>
    </source>
</evidence>
<dbReference type="Proteomes" id="UP000067444">
    <property type="component" value="Chromosome"/>
</dbReference>
<dbReference type="Gene3D" id="2.30.30.760">
    <property type="match status" value="1"/>
</dbReference>
<dbReference type="GO" id="GO:0042597">
    <property type="term" value="C:periplasmic space"/>
    <property type="evidence" value="ECO:0007669"/>
    <property type="project" value="UniProtKB-SubCell"/>
</dbReference>
<keyword evidence="5" id="KW-0282">Flagellum</keyword>
<keyword evidence="5" id="KW-0969">Cilium</keyword>
<keyword evidence="3 4" id="KW-0574">Periplasm</keyword>
<keyword evidence="5" id="KW-0966">Cell projection</keyword>
<dbReference type="RefSeq" id="WP_049835953.1">
    <property type="nucleotide sequence ID" value="NZ_CP012160.1"/>
</dbReference>
<dbReference type="PANTHER" id="PTHR36307">
    <property type="entry name" value="FLAGELLA BASAL BODY P-RING FORMATION PROTEIN FLGA"/>
    <property type="match status" value="1"/>
</dbReference>
<organism evidence="5 6">
    <name type="scientific">Octadecabacter temperatus</name>
    <dbReference type="NCBI Taxonomy" id="1458307"/>
    <lineage>
        <taxon>Bacteria</taxon>
        <taxon>Pseudomonadati</taxon>
        <taxon>Pseudomonadota</taxon>
        <taxon>Alphaproteobacteria</taxon>
        <taxon>Rhodobacterales</taxon>
        <taxon>Roseobacteraceae</taxon>
        <taxon>Octadecabacter</taxon>
    </lineage>
</organism>
<dbReference type="NCBIfam" id="TIGR03170">
    <property type="entry name" value="flgA_cterm"/>
    <property type="match status" value="1"/>
</dbReference>
<name>A0A0K0YA54_9RHOB</name>